<name>A0A4Y2BNA6_ARAVE</name>
<proteinExistence type="predicted"/>
<sequence length="147" mass="16688">MRSLTTREWGDSFYYLRYKRDPPLSVRPVSAPLNIAVNGHDPLHQSLNLISGGIERQPHSFESFMEWGVDVRGRFFDGNVSTEVVRVHMWGGRCSAISQMGLCGVVYANKGFSSYRFLPAFVGFSKVLVTNYFVLFSITNEKQLNID</sequence>
<accession>A0A4Y2BNA6</accession>
<dbReference type="Proteomes" id="UP000499080">
    <property type="component" value="Unassembled WGS sequence"/>
</dbReference>
<organism evidence="1 2">
    <name type="scientific">Araneus ventricosus</name>
    <name type="common">Orbweaver spider</name>
    <name type="synonym">Epeira ventricosa</name>
    <dbReference type="NCBI Taxonomy" id="182803"/>
    <lineage>
        <taxon>Eukaryota</taxon>
        <taxon>Metazoa</taxon>
        <taxon>Ecdysozoa</taxon>
        <taxon>Arthropoda</taxon>
        <taxon>Chelicerata</taxon>
        <taxon>Arachnida</taxon>
        <taxon>Araneae</taxon>
        <taxon>Araneomorphae</taxon>
        <taxon>Entelegynae</taxon>
        <taxon>Araneoidea</taxon>
        <taxon>Araneidae</taxon>
        <taxon>Araneus</taxon>
    </lineage>
</organism>
<dbReference type="EMBL" id="BGPR01000088">
    <property type="protein sequence ID" value="GBL92674.1"/>
    <property type="molecule type" value="Genomic_DNA"/>
</dbReference>
<evidence type="ECO:0000313" key="1">
    <source>
        <dbReference type="EMBL" id="GBL92674.1"/>
    </source>
</evidence>
<evidence type="ECO:0000313" key="2">
    <source>
        <dbReference type="Proteomes" id="UP000499080"/>
    </source>
</evidence>
<comment type="caution">
    <text evidence="1">The sequence shown here is derived from an EMBL/GenBank/DDBJ whole genome shotgun (WGS) entry which is preliminary data.</text>
</comment>
<protein>
    <submittedName>
        <fullName evidence="1">Uncharacterized protein</fullName>
    </submittedName>
</protein>
<dbReference type="AlphaFoldDB" id="A0A4Y2BNA6"/>
<keyword evidence="2" id="KW-1185">Reference proteome</keyword>
<reference evidence="1 2" key="1">
    <citation type="journal article" date="2019" name="Sci. Rep.">
        <title>Orb-weaving spider Araneus ventricosus genome elucidates the spidroin gene catalogue.</title>
        <authorList>
            <person name="Kono N."/>
            <person name="Nakamura H."/>
            <person name="Ohtoshi R."/>
            <person name="Moran D.A.P."/>
            <person name="Shinohara A."/>
            <person name="Yoshida Y."/>
            <person name="Fujiwara M."/>
            <person name="Mori M."/>
            <person name="Tomita M."/>
            <person name="Arakawa K."/>
        </authorList>
    </citation>
    <scope>NUCLEOTIDE SEQUENCE [LARGE SCALE GENOMIC DNA]</scope>
</reference>
<gene>
    <name evidence="1" type="ORF">AVEN_119074_1</name>
</gene>